<dbReference type="RefSeq" id="XP_040769762.1">
    <property type="nucleotide sequence ID" value="XM_040911438.1"/>
</dbReference>
<keyword evidence="2" id="KW-1185">Reference proteome</keyword>
<reference evidence="1 2" key="1">
    <citation type="journal article" date="2016" name="Mol. Biol. Evol.">
        <title>Comparative Genomics of Early-Diverging Mushroom-Forming Fungi Provides Insights into the Origins of Lignocellulose Decay Capabilities.</title>
        <authorList>
            <person name="Nagy L.G."/>
            <person name="Riley R."/>
            <person name="Tritt A."/>
            <person name="Adam C."/>
            <person name="Daum C."/>
            <person name="Floudas D."/>
            <person name="Sun H."/>
            <person name="Yadav J.S."/>
            <person name="Pangilinan J."/>
            <person name="Larsson K.H."/>
            <person name="Matsuura K."/>
            <person name="Barry K."/>
            <person name="Labutti K."/>
            <person name="Kuo R."/>
            <person name="Ohm R.A."/>
            <person name="Bhattacharya S.S."/>
            <person name="Shirouzu T."/>
            <person name="Yoshinaga Y."/>
            <person name="Martin F.M."/>
            <person name="Grigoriev I.V."/>
            <person name="Hibbett D.S."/>
        </authorList>
    </citation>
    <scope>NUCLEOTIDE SEQUENCE [LARGE SCALE GENOMIC DNA]</scope>
    <source>
        <strain evidence="1 2">93-53</strain>
    </source>
</reference>
<name>A0A165HS75_9APHY</name>
<dbReference type="EMBL" id="KV427606">
    <property type="protein sequence ID" value="KZT12114.1"/>
    <property type="molecule type" value="Genomic_DNA"/>
</dbReference>
<evidence type="ECO:0000313" key="1">
    <source>
        <dbReference type="EMBL" id="KZT12114.1"/>
    </source>
</evidence>
<proteinExistence type="predicted"/>
<protein>
    <submittedName>
        <fullName evidence="1">Uncharacterized protein</fullName>
    </submittedName>
</protein>
<gene>
    <name evidence="1" type="ORF">LAESUDRAFT_746821</name>
</gene>
<dbReference type="Proteomes" id="UP000076871">
    <property type="component" value="Unassembled WGS sequence"/>
</dbReference>
<accession>A0A165HS75</accession>
<dbReference type="GeneID" id="63828466"/>
<sequence>MPMKDLHKPYEISAYGSWVAIAVDPNTQPRFTLSKRKWCKVRGARTAWGWFESAGAVPLDYPLEIPSEEGLRVGDIYVHNIIQFEGLDATRQAWIRVAEVWEGGNAWISIQEGHELADDEGQRWRFALTAKTGRPTFRNA</sequence>
<evidence type="ECO:0000313" key="2">
    <source>
        <dbReference type="Proteomes" id="UP000076871"/>
    </source>
</evidence>
<dbReference type="InParanoid" id="A0A165HS75"/>
<dbReference type="AlphaFoldDB" id="A0A165HS75"/>
<organism evidence="1 2">
    <name type="scientific">Laetiporus sulphureus 93-53</name>
    <dbReference type="NCBI Taxonomy" id="1314785"/>
    <lineage>
        <taxon>Eukaryota</taxon>
        <taxon>Fungi</taxon>
        <taxon>Dikarya</taxon>
        <taxon>Basidiomycota</taxon>
        <taxon>Agaricomycotina</taxon>
        <taxon>Agaricomycetes</taxon>
        <taxon>Polyporales</taxon>
        <taxon>Laetiporus</taxon>
    </lineage>
</organism>